<evidence type="ECO:0000256" key="1">
    <source>
        <dbReference type="SAM" id="MobiDB-lite"/>
    </source>
</evidence>
<evidence type="ECO:0000313" key="4">
    <source>
        <dbReference type="Proteomes" id="UP000265120"/>
    </source>
</evidence>
<evidence type="ECO:0000313" key="3">
    <source>
        <dbReference type="Ensembl" id="ENSCSEP00000030707.1"/>
    </source>
</evidence>
<evidence type="ECO:0000256" key="2">
    <source>
        <dbReference type="SAM" id="SignalP"/>
    </source>
</evidence>
<dbReference type="InterPro" id="IPR039015">
    <property type="entry name" value="ENDOD1"/>
</dbReference>
<dbReference type="Ensembl" id="ENSCSET00000031113.1">
    <property type="protein sequence ID" value="ENSCSEP00000030707.1"/>
    <property type="gene ID" value="ENSCSEG00000019662.1"/>
</dbReference>
<feature type="compositionally biased region" description="Low complexity" evidence="1">
    <location>
        <begin position="287"/>
        <end position="300"/>
    </location>
</feature>
<organism evidence="3 4">
    <name type="scientific">Cynoglossus semilaevis</name>
    <name type="common">Tongue sole</name>
    <dbReference type="NCBI Taxonomy" id="244447"/>
    <lineage>
        <taxon>Eukaryota</taxon>
        <taxon>Metazoa</taxon>
        <taxon>Chordata</taxon>
        <taxon>Craniata</taxon>
        <taxon>Vertebrata</taxon>
        <taxon>Euteleostomi</taxon>
        <taxon>Actinopterygii</taxon>
        <taxon>Neopterygii</taxon>
        <taxon>Teleostei</taxon>
        <taxon>Neoteleostei</taxon>
        <taxon>Acanthomorphata</taxon>
        <taxon>Carangaria</taxon>
        <taxon>Pleuronectiformes</taxon>
        <taxon>Pleuronectoidei</taxon>
        <taxon>Cynoglossidae</taxon>
        <taxon>Cynoglossinae</taxon>
        <taxon>Cynoglossus</taxon>
    </lineage>
</organism>
<dbReference type="PANTHER" id="PTHR21472">
    <property type="entry name" value="ENDONUCLEASE DOMAIN-CONTAINING 1 PROTEIN ENDOD1"/>
    <property type="match status" value="1"/>
</dbReference>
<dbReference type="OMA" id="CCAAPEG"/>
<feature type="signal peptide" evidence="2">
    <location>
        <begin position="1"/>
        <end position="23"/>
    </location>
</feature>
<reference evidence="3" key="2">
    <citation type="submission" date="2025-08" db="UniProtKB">
        <authorList>
            <consortium name="Ensembl"/>
        </authorList>
    </citation>
    <scope>IDENTIFICATION</scope>
</reference>
<dbReference type="Proteomes" id="UP000265120">
    <property type="component" value="Chromosome 13"/>
</dbReference>
<dbReference type="AlphaFoldDB" id="A0A3P8WVZ4"/>
<dbReference type="InParanoid" id="A0A3P8WVZ4"/>
<feature type="region of interest" description="Disordered" evidence="1">
    <location>
        <begin position="242"/>
        <end position="308"/>
    </location>
</feature>
<feature type="chain" id="PRO_5018082128" evidence="2">
    <location>
        <begin position="24"/>
        <end position="523"/>
    </location>
</feature>
<reference evidence="3" key="3">
    <citation type="submission" date="2025-09" db="UniProtKB">
        <authorList>
            <consortium name="Ensembl"/>
        </authorList>
    </citation>
    <scope>IDENTIFICATION</scope>
</reference>
<dbReference type="FunCoup" id="A0A3P8WVZ4">
    <property type="interactions" value="34"/>
</dbReference>
<sequence>MLRPAAAAAAVLLLLAVLGPGLSLSADDGSDFSRCSQCFYKQTPPQSSSAGTLLRPLCHKLPTGQMFATLSKPTCDTAVYCAFHSGHGQMEEEGGHLEEVDGVKVAAPSLLRGDVGSSGPVLPTDPGLQHWDLTLTNLFQSSIRPQCSTVGGDLYILTGVGGLQTGGDGDECQTEPLWSAFCCAAPEGSSGFSGGLIRETGAEDRQVSTRELQELLGVGEMFSEGCGGADAEAFGALTSSFNQESTEPAGHRETDGPEPVQENQAHEESAEAEGAARSREERPDVAQSTPESESPVSSSVEEQETDENATSTLVYILSTTMSILKAPLQPVVSTVTHLPGQVNYVLQEDLGVLSALPGHTFSLLHLLASDLCSWIGSAADLLLGVGETGFSNVYYCTSSMLGALFSSCYTGVTGLGTLAGDTVGVFGEALDNGWWVTKFFGGRLWDNSEGYVVSVASELGGQTKAVGGGLWKLVWRCGSGVCNVFHLGGGIIFGILDLLIGTVSEAFGQESSSEEGLESVLKS</sequence>
<dbReference type="GeneTree" id="ENSGT00530000067342"/>
<proteinExistence type="predicted"/>
<keyword evidence="2" id="KW-0732">Signal</keyword>
<accession>A0A3P8WVZ4</accession>
<keyword evidence="4" id="KW-1185">Reference proteome</keyword>
<name>A0A3P8WVZ4_CYNSE</name>
<dbReference type="PANTHER" id="PTHR21472:SF23">
    <property type="entry name" value="INO80 COMPLEX SUBUNIT E"/>
    <property type="match status" value="1"/>
</dbReference>
<protein>
    <submittedName>
        <fullName evidence="3">Uncharacterized LOC103387982</fullName>
    </submittedName>
</protein>
<feature type="compositionally biased region" description="Basic and acidic residues" evidence="1">
    <location>
        <begin position="264"/>
        <end position="284"/>
    </location>
</feature>
<dbReference type="STRING" id="244447.ENSCSEP00000030707"/>
<reference evidence="3 4" key="1">
    <citation type="journal article" date="2014" name="Nat. Genet.">
        <title>Whole-genome sequence of a flatfish provides insights into ZW sex chromosome evolution and adaptation to a benthic lifestyle.</title>
        <authorList>
            <person name="Chen S."/>
            <person name="Zhang G."/>
            <person name="Shao C."/>
            <person name="Huang Q."/>
            <person name="Liu G."/>
            <person name="Zhang P."/>
            <person name="Song W."/>
            <person name="An N."/>
            <person name="Chalopin D."/>
            <person name="Volff J.N."/>
            <person name="Hong Y."/>
            <person name="Li Q."/>
            <person name="Sha Z."/>
            <person name="Zhou H."/>
            <person name="Xie M."/>
            <person name="Yu Q."/>
            <person name="Liu Y."/>
            <person name="Xiang H."/>
            <person name="Wang N."/>
            <person name="Wu K."/>
            <person name="Yang C."/>
            <person name="Zhou Q."/>
            <person name="Liao X."/>
            <person name="Yang L."/>
            <person name="Hu Q."/>
            <person name="Zhang J."/>
            <person name="Meng L."/>
            <person name="Jin L."/>
            <person name="Tian Y."/>
            <person name="Lian J."/>
            <person name="Yang J."/>
            <person name="Miao G."/>
            <person name="Liu S."/>
            <person name="Liang Z."/>
            <person name="Yan F."/>
            <person name="Li Y."/>
            <person name="Sun B."/>
            <person name="Zhang H."/>
            <person name="Zhang J."/>
            <person name="Zhu Y."/>
            <person name="Du M."/>
            <person name="Zhao Y."/>
            <person name="Schartl M."/>
            <person name="Tang Q."/>
            <person name="Wang J."/>
        </authorList>
    </citation>
    <scope>NUCLEOTIDE SEQUENCE</scope>
</reference>